<dbReference type="InterPro" id="IPR036397">
    <property type="entry name" value="RNaseH_sf"/>
</dbReference>
<dbReference type="Pfam" id="PF01498">
    <property type="entry name" value="HTH_Tnp_Tc3_2"/>
    <property type="match status" value="1"/>
</dbReference>
<protein>
    <submittedName>
        <fullName evidence="2">Transposable element Tcb1 transposase-like 5</fullName>
    </submittedName>
</protein>
<dbReference type="InterPro" id="IPR002492">
    <property type="entry name" value="Transposase_Tc1-like"/>
</dbReference>
<dbReference type="AlphaFoldDB" id="A0A8J5MWN6"/>
<organism evidence="2 3">
    <name type="scientific">Homarus americanus</name>
    <name type="common">American lobster</name>
    <dbReference type="NCBI Taxonomy" id="6706"/>
    <lineage>
        <taxon>Eukaryota</taxon>
        <taxon>Metazoa</taxon>
        <taxon>Ecdysozoa</taxon>
        <taxon>Arthropoda</taxon>
        <taxon>Crustacea</taxon>
        <taxon>Multicrustacea</taxon>
        <taxon>Malacostraca</taxon>
        <taxon>Eumalacostraca</taxon>
        <taxon>Eucarida</taxon>
        <taxon>Decapoda</taxon>
        <taxon>Pleocyemata</taxon>
        <taxon>Astacidea</taxon>
        <taxon>Nephropoidea</taxon>
        <taxon>Nephropidae</taxon>
        <taxon>Homarus</taxon>
    </lineage>
</organism>
<evidence type="ECO:0000259" key="1">
    <source>
        <dbReference type="Pfam" id="PF01498"/>
    </source>
</evidence>
<name>A0A8J5MWN6_HOMAM</name>
<accession>A0A8J5MWN6</accession>
<comment type="caution">
    <text evidence="2">The sequence shown here is derived from an EMBL/GenBank/DDBJ whole genome shotgun (WGS) entry which is preliminary data.</text>
</comment>
<proteinExistence type="predicted"/>
<evidence type="ECO:0000313" key="2">
    <source>
        <dbReference type="EMBL" id="KAG7166386.1"/>
    </source>
</evidence>
<keyword evidence="3" id="KW-1185">Reference proteome</keyword>
<sequence length="243" mass="28127">MTDLALGWLRGWVPAGCRGRCPASAKGPENTVVAGSGCELVALHCLLWKDHLINSRHYFCHHEHDATALTTHCHIIALREEGLTVRDIADRLAVKRWIRRYAKTTVRSRLHEVGIQHGVPAKKKQRTEQHRTGRFQFAQQYVGEDLEFWSQVVFTDEKTFASTNHGKIHLWRPDRTRYNRAHIYEVARSGRVTLNVWGYISLHGMGDVFQIKGRFTANKYLDILRNQFLPSIHRWSQATQVPW</sequence>
<dbReference type="Proteomes" id="UP000747542">
    <property type="component" value="Unassembled WGS sequence"/>
</dbReference>
<evidence type="ECO:0000313" key="3">
    <source>
        <dbReference type="Proteomes" id="UP000747542"/>
    </source>
</evidence>
<reference evidence="2" key="1">
    <citation type="journal article" date="2021" name="Sci. Adv.">
        <title>The American lobster genome reveals insights on longevity, neural, and immune adaptations.</title>
        <authorList>
            <person name="Polinski J.M."/>
            <person name="Zimin A.V."/>
            <person name="Clark K.F."/>
            <person name="Kohn A.B."/>
            <person name="Sadowski N."/>
            <person name="Timp W."/>
            <person name="Ptitsyn A."/>
            <person name="Khanna P."/>
            <person name="Romanova D.Y."/>
            <person name="Williams P."/>
            <person name="Greenwood S.J."/>
            <person name="Moroz L.L."/>
            <person name="Walt D.R."/>
            <person name="Bodnar A.G."/>
        </authorList>
    </citation>
    <scope>NUCLEOTIDE SEQUENCE</scope>
    <source>
        <strain evidence="2">GMGI-L3</strain>
    </source>
</reference>
<dbReference type="GO" id="GO:0015074">
    <property type="term" value="P:DNA integration"/>
    <property type="evidence" value="ECO:0007669"/>
    <property type="project" value="InterPro"/>
</dbReference>
<dbReference type="GO" id="GO:0006313">
    <property type="term" value="P:DNA transposition"/>
    <property type="evidence" value="ECO:0007669"/>
    <property type="project" value="InterPro"/>
</dbReference>
<dbReference type="GO" id="GO:0003677">
    <property type="term" value="F:DNA binding"/>
    <property type="evidence" value="ECO:0007669"/>
    <property type="project" value="InterPro"/>
</dbReference>
<feature type="domain" description="Transposase Tc1-like" evidence="1">
    <location>
        <begin position="102"/>
        <end position="142"/>
    </location>
</feature>
<dbReference type="Gene3D" id="3.30.420.10">
    <property type="entry name" value="Ribonuclease H-like superfamily/Ribonuclease H"/>
    <property type="match status" value="1"/>
</dbReference>
<gene>
    <name evidence="2" type="primary">Tcb1-L5</name>
    <name evidence="2" type="ORF">Hamer_G011223</name>
</gene>
<dbReference type="EMBL" id="JAHLQT010022636">
    <property type="protein sequence ID" value="KAG7166386.1"/>
    <property type="molecule type" value="Genomic_DNA"/>
</dbReference>